<sequence>MGKVECGDRSFIFVISSPGAGKGALSARLANDNDFTHISVGDMLREYGKGTGMMHGIIKGFFTPPALVIFVDCSVDVAKERVGEDVDPEDFDTRYYEYVNDNQRILLEYIAVFPEHRGKLVEINADGDRETTYGILKEALRPKPEWSALLGSPTSPPPSPSS</sequence>
<proteinExistence type="predicted"/>
<name>A0ACB7P7U9_9PEZI</name>
<protein>
    <submittedName>
        <fullName evidence="1">Uncharacterized protein</fullName>
    </submittedName>
</protein>
<dbReference type="Proteomes" id="UP000724584">
    <property type="component" value="Unassembled WGS sequence"/>
</dbReference>
<accession>A0ACB7P7U9</accession>
<evidence type="ECO:0000313" key="1">
    <source>
        <dbReference type="EMBL" id="KAH6631518.1"/>
    </source>
</evidence>
<dbReference type="EMBL" id="JAGIZQ010000004">
    <property type="protein sequence ID" value="KAH6631518.1"/>
    <property type="molecule type" value="Genomic_DNA"/>
</dbReference>
<comment type="caution">
    <text evidence="1">The sequence shown here is derived from an EMBL/GenBank/DDBJ whole genome shotgun (WGS) entry which is preliminary data.</text>
</comment>
<reference evidence="1 2" key="1">
    <citation type="journal article" date="2021" name="Nat. Commun.">
        <title>Genetic determinants of endophytism in the Arabidopsis root mycobiome.</title>
        <authorList>
            <person name="Mesny F."/>
            <person name="Miyauchi S."/>
            <person name="Thiergart T."/>
            <person name="Pickel B."/>
            <person name="Atanasova L."/>
            <person name="Karlsson M."/>
            <person name="Huettel B."/>
            <person name="Barry K.W."/>
            <person name="Haridas S."/>
            <person name="Chen C."/>
            <person name="Bauer D."/>
            <person name="Andreopoulos W."/>
            <person name="Pangilinan J."/>
            <person name="LaButti K."/>
            <person name="Riley R."/>
            <person name="Lipzen A."/>
            <person name="Clum A."/>
            <person name="Drula E."/>
            <person name="Henrissat B."/>
            <person name="Kohler A."/>
            <person name="Grigoriev I.V."/>
            <person name="Martin F.M."/>
            <person name="Hacquard S."/>
        </authorList>
    </citation>
    <scope>NUCLEOTIDE SEQUENCE [LARGE SCALE GENOMIC DNA]</scope>
    <source>
        <strain evidence="1 2">MPI-SDFR-AT-0079</strain>
    </source>
</reference>
<gene>
    <name evidence="1" type="ORF">F5144DRAFT_648278</name>
</gene>
<evidence type="ECO:0000313" key="2">
    <source>
        <dbReference type="Proteomes" id="UP000724584"/>
    </source>
</evidence>
<organism evidence="1 2">
    <name type="scientific">Chaetomium tenue</name>
    <dbReference type="NCBI Taxonomy" id="1854479"/>
    <lineage>
        <taxon>Eukaryota</taxon>
        <taxon>Fungi</taxon>
        <taxon>Dikarya</taxon>
        <taxon>Ascomycota</taxon>
        <taxon>Pezizomycotina</taxon>
        <taxon>Sordariomycetes</taxon>
        <taxon>Sordariomycetidae</taxon>
        <taxon>Sordariales</taxon>
        <taxon>Chaetomiaceae</taxon>
        <taxon>Chaetomium</taxon>
    </lineage>
</organism>
<keyword evidence="2" id="KW-1185">Reference proteome</keyword>